<evidence type="ECO:0000313" key="1">
    <source>
        <dbReference type="EMBL" id="KAJ0218273.1"/>
    </source>
</evidence>
<dbReference type="AlphaFoldDB" id="A0A9R1W9E6"/>
<organism evidence="1 2">
    <name type="scientific">Lactuca sativa</name>
    <name type="common">Garden lettuce</name>
    <dbReference type="NCBI Taxonomy" id="4236"/>
    <lineage>
        <taxon>Eukaryota</taxon>
        <taxon>Viridiplantae</taxon>
        <taxon>Streptophyta</taxon>
        <taxon>Embryophyta</taxon>
        <taxon>Tracheophyta</taxon>
        <taxon>Spermatophyta</taxon>
        <taxon>Magnoliopsida</taxon>
        <taxon>eudicotyledons</taxon>
        <taxon>Gunneridae</taxon>
        <taxon>Pentapetalae</taxon>
        <taxon>asterids</taxon>
        <taxon>campanulids</taxon>
        <taxon>Asterales</taxon>
        <taxon>Asteraceae</taxon>
        <taxon>Cichorioideae</taxon>
        <taxon>Cichorieae</taxon>
        <taxon>Lactucinae</taxon>
        <taxon>Lactuca</taxon>
    </lineage>
</organism>
<reference evidence="1 2" key="1">
    <citation type="journal article" date="2017" name="Nat. Commun.">
        <title>Genome assembly with in vitro proximity ligation data and whole-genome triplication in lettuce.</title>
        <authorList>
            <person name="Reyes-Chin-Wo S."/>
            <person name="Wang Z."/>
            <person name="Yang X."/>
            <person name="Kozik A."/>
            <person name="Arikit S."/>
            <person name="Song C."/>
            <person name="Xia L."/>
            <person name="Froenicke L."/>
            <person name="Lavelle D.O."/>
            <person name="Truco M.J."/>
            <person name="Xia R."/>
            <person name="Zhu S."/>
            <person name="Xu C."/>
            <person name="Xu H."/>
            <person name="Xu X."/>
            <person name="Cox K."/>
            <person name="Korf I."/>
            <person name="Meyers B.C."/>
            <person name="Michelmore R.W."/>
        </authorList>
    </citation>
    <scope>NUCLEOTIDE SEQUENCE [LARGE SCALE GENOMIC DNA]</scope>
    <source>
        <strain evidence="2">cv. Salinas</strain>
        <tissue evidence="1">Seedlings</tissue>
    </source>
</reference>
<dbReference type="Gene3D" id="2.40.50.140">
    <property type="entry name" value="Nucleic acid-binding proteins"/>
    <property type="match status" value="1"/>
</dbReference>
<accession>A0A9R1W9E6</accession>
<dbReference type="EMBL" id="NBSK02000003">
    <property type="protein sequence ID" value="KAJ0218273.1"/>
    <property type="molecule type" value="Genomic_DNA"/>
</dbReference>
<protein>
    <recommendedName>
        <fullName evidence="3">Replication factor A C-terminal domain-containing protein</fullName>
    </recommendedName>
</protein>
<evidence type="ECO:0000313" key="2">
    <source>
        <dbReference type="Proteomes" id="UP000235145"/>
    </source>
</evidence>
<dbReference type="InterPro" id="IPR012340">
    <property type="entry name" value="NA-bd_OB-fold"/>
</dbReference>
<proteinExistence type="predicted"/>
<dbReference type="Proteomes" id="UP000235145">
    <property type="component" value="Unassembled WGS sequence"/>
</dbReference>
<dbReference type="SUPFAM" id="SSF50249">
    <property type="entry name" value="Nucleic acid-binding proteins"/>
    <property type="match status" value="1"/>
</dbReference>
<comment type="caution">
    <text evidence="1">The sequence shown here is derived from an EMBL/GenBank/DDBJ whole genome shotgun (WGS) entry which is preliminary data.</text>
</comment>
<sequence>MAAVNNGFSAITLNWKSILKNMRIFQVYTPEGHYILNSSTQDVTIPQNYPPPLPVIVMQFVKLNIWDVTNLFLRELVKPKVMKFLLVGSIVNIRQKLPWYYDTCSKCGKRINIVPKPNHSCTAPDKISESVVIQCKDARCNNSDFRPVTMYITPINIQDDNGTIRLSLFDREAKKLFNISRRQKLFPNQINVLKNHKFVFLVDITSYNVNNYNNIYTNVKLTEDVIQSVSLNQVPLESDDVVHNVQKV</sequence>
<evidence type="ECO:0008006" key="3">
    <source>
        <dbReference type="Google" id="ProtNLM"/>
    </source>
</evidence>
<name>A0A9R1W9E6_LACSA</name>
<keyword evidence="2" id="KW-1185">Reference proteome</keyword>
<gene>
    <name evidence="1" type="ORF">LSAT_V11C300128310</name>
</gene>